<protein>
    <submittedName>
        <fullName evidence="2">Type IV pilus assembly protein PilV</fullName>
    </submittedName>
</protein>
<keyword evidence="1" id="KW-1133">Transmembrane helix</keyword>
<feature type="transmembrane region" description="Helical" evidence="1">
    <location>
        <begin position="20"/>
        <end position="40"/>
    </location>
</feature>
<name>A0A7Y9R3G3_9BURK</name>
<reference evidence="2 3" key="1">
    <citation type="submission" date="2020-07" db="EMBL/GenBank/DDBJ databases">
        <title>Genomic Encyclopedia of Archaeal and Bacterial Type Strains, Phase II (KMG-II): from individual species to whole genera.</title>
        <authorList>
            <person name="Goeker M."/>
        </authorList>
    </citation>
    <scope>NUCLEOTIDE SEQUENCE [LARGE SCALE GENOMIC DNA]</scope>
    <source>
        <strain evidence="2 3">DSM 21226</strain>
    </source>
</reference>
<evidence type="ECO:0000313" key="3">
    <source>
        <dbReference type="Proteomes" id="UP000518288"/>
    </source>
</evidence>
<dbReference type="EMBL" id="JACCFH010000001">
    <property type="protein sequence ID" value="NYG34367.1"/>
    <property type="molecule type" value="Genomic_DNA"/>
</dbReference>
<evidence type="ECO:0000256" key="1">
    <source>
        <dbReference type="SAM" id="Phobius"/>
    </source>
</evidence>
<evidence type="ECO:0000313" key="2">
    <source>
        <dbReference type="EMBL" id="NYG34367.1"/>
    </source>
</evidence>
<keyword evidence="1" id="KW-0472">Membrane</keyword>
<dbReference type="Proteomes" id="UP000518288">
    <property type="component" value="Unassembled WGS sequence"/>
</dbReference>
<gene>
    <name evidence="2" type="ORF">BDD16_003353</name>
</gene>
<proteinExistence type="predicted"/>
<sequence>MTTRRTPQQPPAPKPDGFVLLEALIALLIFALAVLGLVGLQASMTRASSSAKYRADAAYLASDLVGLMWTDSRNLALYDAGACASHPPCQRWRERVSERLPTGAGQALVSKTEPGQVTVKVTWKAPSDDQHQFETTTAINPNPALP</sequence>
<dbReference type="RefSeq" id="WP_179635018.1">
    <property type="nucleotide sequence ID" value="NZ_JACCFH010000001.1"/>
</dbReference>
<organism evidence="2 3">
    <name type="scientific">Sphaerotilus montanus</name>
    <dbReference type="NCBI Taxonomy" id="522889"/>
    <lineage>
        <taxon>Bacteria</taxon>
        <taxon>Pseudomonadati</taxon>
        <taxon>Pseudomonadota</taxon>
        <taxon>Betaproteobacteria</taxon>
        <taxon>Burkholderiales</taxon>
        <taxon>Sphaerotilaceae</taxon>
        <taxon>Sphaerotilus</taxon>
    </lineage>
</organism>
<accession>A0A7Y9R3G3</accession>
<dbReference type="AlphaFoldDB" id="A0A7Y9R3G3"/>
<keyword evidence="3" id="KW-1185">Reference proteome</keyword>
<keyword evidence="1" id="KW-0812">Transmembrane</keyword>
<comment type="caution">
    <text evidence="2">The sequence shown here is derived from an EMBL/GenBank/DDBJ whole genome shotgun (WGS) entry which is preliminary data.</text>
</comment>